<dbReference type="AlphaFoldDB" id="A0A7K1FM71"/>
<proteinExistence type="predicted"/>
<dbReference type="InterPro" id="IPR023381">
    <property type="entry name" value="YP001051499.1-like_dom_sf"/>
</dbReference>
<comment type="caution">
    <text evidence="1">The sequence shown here is derived from an EMBL/GenBank/DDBJ whole genome shotgun (WGS) entry which is preliminary data.</text>
</comment>
<dbReference type="EMBL" id="WLYK01000005">
    <property type="protein sequence ID" value="MTD15252.1"/>
    <property type="molecule type" value="Genomic_DNA"/>
</dbReference>
<accession>A0A7K1FM71</accession>
<dbReference type="RefSeq" id="WP_154769201.1">
    <property type="nucleotide sequence ID" value="NZ_WLYK01000005.1"/>
</dbReference>
<reference evidence="1 2" key="1">
    <citation type="submission" date="2019-11" db="EMBL/GenBank/DDBJ databases">
        <authorList>
            <person name="Jiang L.-Q."/>
        </authorList>
    </citation>
    <scope>NUCLEOTIDE SEQUENCE [LARGE SCALE GENOMIC DNA]</scope>
    <source>
        <strain evidence="1 2">YIM 132087</strain>
    </source>
</reference>
<evidence type="ECO:0000313" key="2">
    <source>
        <dbReference type="Proteomes" id="UP000460221"/>
    </source>
</evidence>
<protein>
    <recommendedName>
        <fullName evidence="3">DUF416 family protein</fullName>
    </recommendedName>
</protein>
<keyword evidence="2" id="KW-1185">Reference proteome</keyword>
<evidence type="ECO:0008006" key="3">
    <source>
        <dbReference type="Google" id="ProtNLM"/>
    </source>
</evidence>
<organism evidence="1 2">
    <name type="scientific">Nakamurella alba</name>
    <dbReference type="NCBI Taxonomy" id="2665158"/>
    <lineage>
        <taxon>Bacteria</taxon>
        <taxon>Bacillati</taxon>
        <taxon>Actinomycetota</taxon>
        <taxon>Actinomycetes</taxon>
        <taxon>Nakamurellales</taxon>
        <taxon>Nakamurellaceae</taxon>
        <taxon>Nakamurella</taxon>
    </lineage>
</organism>
<evidence type="ECO:0000313" key="1">
    <source>
        <dbReference type="EMBL" id="MTD15252.1"/>
    </source>
</evidence>
<name>A0A7K1FM71_9ACTN</name>
<sequence length="197" mass="20144">MTETPTPDLDLSALDRPRLAAYALACATHLQPLVRGWASPATAAAVDDWLQRLWAGLGAGDGAGVGAVDAAAAEQVDAEVNEADEADADDSNSPAYYAMRAISAISYAATAQYGEDAVEAAGWASDEAVDLLADLDVTLASTPPLAEVEAAAQAEAYALVSADPFDPAQVRAAAEAARIRDVLTAAVPAYAAARGWN</sequence>
<dbReference type="Proteomes" id="UP000460221">
    <property type="component" value="Unassembled WGS sequence"/>
</dbReference>
<dbReference type="Gene3D" id="1.20.1590.10">
    <property type="entry name" value="YP_001051499.1 domain like"/>
    <property type="match status" value="1"/>
</dbReference>
<gene>
    <name evidence="1" type="ORF">GIS00_15020</name>
</gene>